<dbReference type="PANTHER" id="PTHR21496">
    <property type="entry name" value="FERREDOXIN-RELATED"/>
    <property type="match status" value="1"/>
</dbReference>
<dbReference type="GO" id="GO:0051537">
    <property type="term" value="F:2 iron, 2 sulfur cluster binding"/>
    <property type="evidence" value="ECO:0007669"/>
    <property type="project" value="UniProtKB-KW"/>
</dbReference>
<keyword evidence="2" id="KW-0479">Metal-binding</keyword>
<dbReference type="InterPro" id="IPR054716">
    <property type="entry name" value="Sol_Rieske_ferrdox_dom"/>
</dbReference>
<dbReference type="Pfam" id="PF22543">
    <property type="entry name" value="Rieske_4"/>
    <property type="match status" value="1"/>
</dbReference>
<name>A0AA35SCI2_GEOBA</name>
<sequence length="167" mass="18154">MRTWGQMFADMAEGGDAGEGGYERACSLSELQAAGRKRVTVQGRIVALFHVSGQVYALDHFCYHAGGPLELGDIEVNSRPPFYCMSPLPYGCVPVTTTLTGPAGQSWSTVCGVSLAQTQHHSGHRGEPLYLHQPCQPQGKEIQLAQRELSKLEATHSLCTHRNLFVA</sequence>
<comment type="cofactor">
    <cofactor evidence="5">
        <name>[2Fe-2S] cluster</name>
        <dbReference type="ChEBI" id="CHEBI:190135"/>
    </cofactor>
</comment>
<keyword evidence="8" id="KW-1185">Reference proteome</keyword>
<dbReference type="AlphaFoldDB" id="A0AA35SCI2"/>
<evidence type="ECO:0000259" key="6">
    <source>
        <dbReference type="PROSITE" id="PS51296"/>
    </source>
</evidence>
<accession>A0AA35SCI2</accession>
<dbReference type="GO" id="GO:0046872">
    <property type="term" value="F:metal ion binding"/>
    <property type="evidence" value="ECO:0007669"/>
    <property type="project" value="UniProtKB-KW"/>
</dbReference>
<dbReference type="InterPro" id="IPR017941">
    <property type="entry name" value="Rieske_2Fe-2S"/>
</dbReference>
<evidence type="ECO:0000313" key="8">
    <source>
        <dbReference type="Proteomes" id="UP001174909"/>
    </source>
</evidence>
<dbReference type="Proteomes" id="UP001174909">
    <property type="component" value="Unassembled WGS sequence"/>
</dbReference>
<dbReference type="InterPro" id="IPR036922">
    <property type="entry name" value="Rieske_2Fe-2S_sf"/>
</dbReference>
<keyword evidence="3" id="KW-0408">Iron</keyword>
<evidence type="ECO:0000256" key="5">
    <source>
        <dbReference type="ARBA" id="ARBA00034078"/>
    </source>
</evidence>
<dbReference type="Gene3D" id="2.102.10.10">
    <property type="entry name" value="Rieske [2Fe-2S] iron-sulphur domain"/>
    <property type="match status" value="1"/>
</dbReference>
<evidence type="ECO:0000256" key="1">
    <source>
        <dbReference type="ARBA" id="ARBA00022714"/>
    </source>
</evidence>
<protein>
    <submittedName>
        <fullName evidence="7">Rieske domain-containing protein</fullName>
    </submittedName>
</protein>
<gene>
    <name evidence="7" type="ORF">GBAR_LOCUS15300</name>
</gene>
<feature type="non-terminal residue" evidence="7">
    <location>
        <position position="1"/>
    </location>
</feature>
<organism evidence="7 8">
    <name type="scientific">Geodia barretti</name>
    <name type="common">Barrett's horny sponge</name>
    <dbReference type="NCBI Taxonomy" id="519541"/>
    <lineage>
        <taxon>Eukaryota</taxon>
        <taxon>Metazoa</taxon>
        <taxon>Porifera</taxon>
        <taxon>Demospongiae</taxon>
        <taxon>Heteroscleromorpha</taxon>
        <taxon>Tetractinellida</taxon>
        <taxon>Astrophorina</taxon>
        <taxon>Geodiidae</taxon>
        <taxon>Geodia</taxon>
    </lineage>
</organism>
<dbReference type="SUPFAM" id="SSF50022">
    <property type="entry name" value="ISP domain"/>
    <property type="match status" value="1"/>
</dbReference>
<reference evidence="7" key="1">
    <citation type="submission" date="2023-03" db="EMBL/GenBank/DDBJ databases">
        <authorList>
            <person name="Steffen K."/>
            <person name="Cardenas P."/>
        </authorList>
    </citation>
    <scope>NUCLEOTIDE SEQUENCE</scope>
</reference>
<keyword evidence="1" id="KW-0001">2Fe-2S</keyword>
<evidence type="ECO:0000256" key="2">
    <source>
        <dbReference type="ARBA" id="ARBA00022723"/>
    </source>
</evidence>
<evidence type="ECO:0000256" key="3">
    <source>
        <dbReference type="ARBA" id="ARBA00023004"/>
    </source>
</evidence>
<evidence type="ECO:0000313" key="7">
    <source>
        <dbReference type="EMBL" id="CAI8026658.1"/>
    </source>
</evidence>
<comment type="caution">
    <text evidence="7">The sequence shown here is derived from an EMBL/GenBank/DDBJ whole genome shotgun (WGS) entry which is preliminary data.</text>
</comment>
<keyword evidence="4" id="KW-0411">Iron-sulfur</keyword>
<dbReference type="EMBL" id="CASHTH010002225">
    <property type="protein sequence ID" value="CAI8026658.1"/>
    <property type="molecule type" value="Genomic_DNA"/>
</dbReference>
<dbReference type="PROSITE" id="PS51296">
    <property type="entry name" value="RIESKE"/>
    <property type="match status" value="1"/>
</dbReference>
<feature type="domain" description="Rieske" evidence="6">
    <location>
        <begin position="23"/>
        <end position="84"/>
    </location>
</feature>
<proteinExistence type="predicted"/>
<dbReference type="PANTHER" id="PTHR21496:SF0">
    <property type="entry name" value="RIESKE DOMAIN-CONTAINING PROTEIN"/>
    <property type="match status" value="1"/>
</dbReference>
<evidence type="ECO:0000256" key="4">
    <source>
        <dbReference type="ARBA" id="ARBA00023014"/>
    </source>
</evidence>